<keyword evidence="2" id="KW-0539">Nucleus</keyword>
<gene>
    <name evidence="6" type="ORF">C9374_002276</name>
</gene>
<accession>A0AA88KQK1</accession>
<reference evidence="6 7" key="1">
    <citation type="journal article" date="2018" name="BMC Genomics">
        <title>The genome of Naegleria lovaniensis, the basis for a comparative approach to unravel pathogenicity factors of the human pathogenic amoeba N. fowleri.</title>
        <authorList>
            <person name="Liechti N."/>
            <person name="Schurch N."/>
            <person name="Bruggmann R."/>
            <person name="Wittwer M."/>
        </authorList>
    </citation>
    <scope>NUCLEOTIDE SEQUENCE [LARGE SCALE GENOMIC DNA]</scope>
    <source>
        <strain evidence="6 7">ATCC 30569</strain>
    </source>
</reference>
<dbReference type="InterPro" id="IPR000467">
    <property type="entry name" value="G_patch_dom"/>
</dbReference>
<feature type="compositionally biased region" description="Low complexity" evidence="4">
    <location>
        <begin position="222"/>
        <end position="232"/>
    </location>
</feature>
<comment type="subcellular location">
    <subcellularLocation>
        <location evidence="2">Nucleus</location>
    </subcellularLocation>
</comment>
<proteinExistence type="inferred from homology"/>
<evidence type="ECO:0000259" key="5">
    <source>
        <dbReference type="PROSITE" id="PS50174"/>
    </source>
</evidence>
<keyword evidence="2" id="KW-0507">mRNA processing</keyword>
<dbReference type="InterPro" id="IPR024933">
    <property type="entry name" value="TFP11"/>
</dbReference>
<keyword evidence="2" id="KW-0508">mRNA splicing</keyword>
<evidence type="ECO:0000256" key="1">
    <source>
        <dbReference type="ARBA" id="ARBA00010900"/>
    </source>
</evidence>
<keyword evidence="7" id="KW-1185">Reference proteome</keyword>
<dbReference type="GO" id="GO:0000390">
    <property type="term" value="P:spliceosomal complex disassembly"/>
    <property type="evidence" value="ECO:0007669"/>
    <property type="project" value="InterPro"/>
</dbReference>
<keyword evidence="3" id="KW-0175">Coiled coil</keyword>
<dbReference type="GeneID" id="68094732"/>
<dbReference type="Pfam" id="PF01585">
    <property type="entry name" value="G-patch"/>
    <property type="match status" value="1"/>
</dbReference>
<feature type="domain" description="G-patch" evidence="5">
    <location>
        <begin position="157"/>
        <end position="203"/>
    </location>
</feature>
<dbReference type="InterPro" id="IPR045211">
    <property type="entry name" value="TFP11/STIP/Ntr1"/>
</dbReference>
<dbReference type="Proteomes" id="UP000816034">
    <property type="component" value="Unassembled WGS sequence"/>
</dbReference>
<evidence type="ECO:0000256" key="3">
    <source>
        <dbReference type="SAM" id="Coils"/>
    </source>
</evidence>
<organism evidence="6 7">
    <name type="scientific">Naegleria lovaniensis</name>
    <name type="common">Amoeba</name>
    <dbReference type="NCBI Taxonomy" id="51637"/>
    <lineage>
        <taxon>Eukaryota</taxon>
        <taxon>Discoba</taxon>
        <taxon>Heterolobosea</taxon>
        <taxon>Tetramitia</taxon>
        <taxon>Eutetramitia</taxon>
        <taxon>Vahlkampfiidae</taxon>
        <taxon>Naegleria</taxon>
    </lineage>
</organism>
<dbReference type="AlphaFoldDB" id="A0AA88KQK1"/>
<dbReference type="InterPro" id="IPR022783">
    <property type="entry name" value="GCFC_dom"/>
</dbReference>
<evidence type="ECO:0000256" key="4">
    <source>
        <dbReference type="SAM" id="MobiDB-lite"/>
    </source>
</evidence>
<dbReference type="GO" id="GO:0003676">
    <property type="term" value="F:nucleic acid binding"/>
    <property type="evidence" value="ECO:0007669"/>
    <property type="project" value="InterPro"/>
</dbReference>
<comment type="similarity">
    <text evidence="1 2">Belongs to the TFP11/STIP family.</text>
</comment>
<dbReference type="RefSeq" id="XP_044550524.1">
    <property type="nucleotide sequence ID" value="XM_044691676.1"/>
</dbReference>
<comment type="caution">
    <text evidence="6">The sequence shown here is derived from an EMBL/GenBank/DDBJ whole genome shotgun (WGS) entry which is preliminary data.</text>
</comment>
<dbReference type="PROSITE" id="PS50174">
    <property type="entry name" value="G_PATCH"/>
    <property type="match status" value="1"/>
</dbReference>
<feature type="compositionally biased region" description="Basic and acidic residues" evidence="4">
    <location>
        <begin position="209"/>
        <end position="219"/>
    </location>
</feature>
<feature type="region of interest" description="Disordered" evidence="4">
    <location>
        <begin position="209"/>
        <end position="242"/>
    </location>
</feature>
<dbReference type="PANTHER" id="PTHR23329:SF1">
    <property type="entry name" value="TUFTELIN-INTERACTING PROTEIN 11"/>
    <property type="match status" value="1"/>
</dbReference>
<feature type="compositionally biased region" description="Acidic residues" evidence="4">
    <location>
        <begin position="1"/>
        <end position="13"/>
    </location>
</feature>
<feature type="compositionally biased region" description="Basic residues" evidence="4">
    <location>
        <begin position="233"/>
        <end position="242"/>
    </location>
</feature>
<dbReference type="SMART" id="SM00443">
    <property type="entry name" value="G_patch"/>
    <property type="match status" value="1"/>
</dbReference>
<dbReference type="Pfam" id="PF07842">
    <property type="entry name" value="GCFC"/>
    <property type="match status" value="1"/>
</dbReference>
<evidence type="ECO:0000313" key="7">
    <source>
        <dbReference type="Proteomes" id="UP000816034"/>
    </source>
</evidence>
<evidence type="ECO:0000313" key="6">
    <source>
        <dbReference type="EMBL" id="KAG2386532.1"/>
    </source>
</evidence>
<feature type="region of interest" description="Disordered" evidence="4">
    <location>
        <begin position="726"/>
        <end position="745"/>
    </location>
</feature>
<name>A0AA88KQK1_NAELO</name>
<feature type="coiled-coil region" evidence="3">
    <location>
        <begin position="324"/>
        <end position="351"/>
    </location>
</feature>
<evidence type="ECO:0000256" key="2">
    <source>
        <dbReference type="PIRNR" id="PIRNR017706"/>
    </source>
</evidence>
<dbReference type="GO" id="GO:0071008">
    <property type="term" value="C:U2-type post-mRNA release spliceosomal complex"/>
    <property type="evidence" value="ECO:0007669"/>
    <property type="project" value="TreeGrafter"/>
</dbReference>
<dbReference type="PIRSF" id="PIRSF017706">
    <property type="entry name" value="TFIP11"/>
    <property type="match status" value="1"/>
</dbReference>
<protein>
    <recommendedName>
        <fullName evidence="5">G-patch domain-containing protein</fullName>
    </recommendedName>
</protein>
<feature type="region of interest" description="Disordered" evidence="4">
    <location>
        <begin position="1"/>
        <end position="26"/>
    </location>
</feature>
<dbReference type="PANTHER" id="PTHR23329">
    <property type="entry name" value="TUFTELIN-INTERACTING PROTEIN 11-RELATED"/>
    <property type="match status" value="1"/>
</dbReference>
<sequence length="819" mass="96671">MLPQDEMVDDDQEDIKSPVINHDDPYEEEEGEYYDDFYANVSHVAEGSQSKSESLYKPISFVSKKQEGQSSKNNTFMDYEKDDDEIIIEDEHLIDETMNMTPEKVVEASHQQQKFTIIQPKKTQQQLVEKEIQSTKTHEKPTAKRDQDFGHFIEGKVGSNVLRMMYKMGWQDDKGLGPTNSGIINPIKVVQTSRNQAIIITDEHVQKTNMKEEEEEAKKRQQQQQEEVPTQKKGWKKKHAAKKKVPFKSVEQLLKEAPSIQGFKSSQPYEIIDMTGPTARVVSKLSEISSSREKQSITIPELQFNVKEIIRQTETSIRETHEKIKFEKEKFDKLYKEKEKYEEESRREKKKIDVYNLVFPILAHCNQKVKESKLSIAGVHQVFSQLKQQHPDIFEEFHFSNYTLALIQPILTELFKNWNPLTIDHEPYIDLLLPWRSLFQKKVVKDQHVEIIEDEYEKLLQDILLPPIRKSISTEWNPKEECENVIIFIEKFVEKVCTHGMKEYITEKLIIPKIKQWVQNEWNPKKDTIPIHSWIHPWFSHISIKMFETHGIINLIKNKLETILLRDWNDINDQRAYETLEPWKDVFADYYKFLVKTVTPQIVKTIQKINISLDVQVNEQTRNILSTVMHWYNLIPEFIVAILETHFFPKWWKALYNWLCDPSCSFTQVNEWYQNWKEEFEVVDGDKTIQQCLKRGLDMIYQALSNKEIQPTHKLPLPSQELETLESTQRASKSHKQPPRTQRPEKTFKELIEDFAEENNLPFIIKHGQYHDGKQLYNFNGISTYLENDCLHVKLPATSIWKPVTLSEFVELSSKKKER</sequence>
<dbReference type="EMBL" id="PYSW02000015">
    <property type="protein sequence ID" value="KAG2386532.1"/>
    <property type="molecule type" value="Genomic_DNA"/>
</dbReference>
<keyword evidence="2" id="KW-0747">Spliceosome</keyword>